<sequence length="150" mass="16913">MVSAYSILFTLVLFSELNSHLLTVASPATKVEDGEIEQDGLSSLLGDDPINEHAMVPPAYRGRLMLDNSIRDEDGNRKIIIISDMRQRGRGTRGLNSVLTRSLPLLADQKLSRAPAEYSFKIDRRDTDFNMLRCMIGRVYRPCWESSNIP</sequence>
<evidence type="ECO:0000256" key="1">
    <source>
        <dbReference type="SAM" id="SignalP"/>
    </source>
</evidence>
<organism evidence="2">
    <name type="scientific">Paralichthys olivaceus</name>
    <name type="common">Bastard halibut</name>
    <name type="synonym">Hippoglossus olivaceus</name>
    <dbReference type="NCBI Taxonomy" id="8255"/>
    <lineage>
        <taxon>Eukaryota</taxon>
        <taxon>Metazoa</taxon>
        <taxon>Chordata</taxon>
        <taxon>Craniata</taxon>
        <taxon>Vertebrata</taxon>
        <taxon>Euteleostomi</taxon>
        <taxon>Actinopterygii</taxon>
        <taxon>Neopterygii</taxon>
        <taxon>Teleostei</taxon>
        <taxon>Neoteleostei</taxon>
        <taxon>Acanthomorphata</taxon>
        <taxon>Carangaria</taxon>
        <taxon>Pleuronectiformes</taxon>
        <taxon>Pleuronectoidei</taxon>
        <taxon>Paralichthyidae</taxon>
        <taxon>Paralichthys</taxon>
    </lineage>
</organism>
<keyword evidence="1" id="KW-0732">Signal</keyword>
<name>Q9I9L6_PAROL</name>
<protein>
    <submittedName>
        <fullName evidence="2">Melanin-concentrating hormone-like protein</fullName>
    </submittedName>
</protein>
<dbReference type="AlphaFoldDB" id="Q9I9L6"/>
<feature type="signal peptide" evidence="1">
    <location>
        <begin position="1"/>
        <end position="19"/>
    </location>
</feature>
<evidence type="ECO:0000313" key="2">
    <source>
        <dbReference type="EMBL" id="AAF67166.1"/>
    </source>
</evidence>
<dbReference type="EMBL" id="AF236090">
    <property type="protein sequence ID" value="AAF67166.1"/>
    <property type="molecule type" value="mRNA"/>
</dbReference>
<accession>Q9I9L6</accession>
<dbReference type="GO" id="GO:0045202">
    <property type="term" value="C:synapse"/>
    <property type="evidence" value="ECO:0007669"/>
    <property type="project" value="GOC"/>
</dbReference>
<dbReference type="GO" id="GO:0031777">
    <property type="term" value="F:type 1 melanin-concentrating hormone receptor binding"/>
    <property type="evidence" value="ECO:0007669"/>
    <property type="project" value="TreeGrafter"/>
</dbReference>
<dbReference type="PANTHER" id="PTHR12091:SF2">
    <property type="entry name" value="PRO-MCH PRECURSOR"/>
    <property type="match status" value="1"/>
</dbReference>
<proteinExistence type="evidence at transcript level"/>
<dbReference type="GO" id="GO:0007268">
    <property type="term" value="P:chemical synaptic transmission"/>
    <property type="evidence" value="ECO:0007669"/>
    <property type="project" value="InterPro"/>
</dbReference>
<dbReference type="PANTHER" id="PTHR12091">
    <property type="entry name" value="MELANIN-CONCENTRATING HORMONE"/>
    <property type="match status" value="1"/>
</dbReference>
<dbReference type="Pfam" id="PF05824">
    <property type="entry name" value="Pro-MCH"/>
    <property type="match status" value="1"/>
</dbReference>
<reference evidence="2" key="1">
    <citation type="submission" date="2000-02" db="EMBL/GenBank/DDBJ databases">
        <title>Melanin-concentrating hormone-like protein.</title>
        <authorList>
            <person name="Jeon J."/>
            <person name="Lee J."/>
            <person name="Song Y."/>
        </authorList>
    </citation>
    <scope>NUCLEOTIDE SEQUENCE</scope>
    <source>
        <tissue evidence="2">Brain</tissue>
    </source>
</reference>
<dbReference type="InterPro" id="IPR005456">
    <property type="entry name" value="Prepro-melanin_conc_hormone"/>
</dbReference>
<dbReference type="GO" id="GO:0030354">
    <property type="term" value="F:melanin-concentrating hormone activity"/>
    <property type="evidence" value="ECO:0007669"/>
    <property type="project" value="InterPro"/>
</dbReference>
<feature type="chain" id="PRO_5004328601" evidence="1">
    <location>
        <begin position="20"/>
        <end position="150"/>
    </location>
</feature>